<keyword evidence="2" id="KW-0032">Aminotransferase</keyword>
<name>A0A9D2RNN0_9MICO</name>
<dbReference type="EMBL" id="DWZH01000007">
    <property type="protein sequence ID" value="HJB09082.1"/>
    <property type="molecule type" value="Genomic_DNA"/>
</dbReference>
<dbReference type="InterPro" id="IPR043132">
    <property type="entry name" value="BCAT-like_C"/>
</dbReference>
<proteinExistence type="inferred from homology"/>
<sequence length="292" mass="30617">MTPEPVLVLVPGASGAPQDGSAPFHIAEEGAPQLLVTDLAVTRGDGVFETIGVFDGAPVNVGPHLARLNRSAGLVDLPELDLDTLSAAVDAAIDAHDPVPELTVRVIVTRGIEGTGAPTAWVHARVAADWSRYRDGMKVVTLDRGLASTVVDTSPWLLPGAKTLSYAVNMAATREAVRRGAEDVLFVSTDGYALEGPTSTLLVRHGDVFTTTPVSAGVLPGTSVATIFAALEKEGLSTREELLRPAQVVESDGAWLLSSSRLAAPLTHLDEQPIPVDAQLSRRFVDLLSGRA</sequence>
<gene>
    <name evidence="2" type="ORF">H9786_00910</name>
</gene>
<dbReference type="InterPro" id="IPR043131">
    <property type="entry name" value="BCAT-like_N"/>
</dbReference>
<accession>A0A9D2RNN0</accession>
<evidence type="ECO:0000313" key="2">
    <source>
        <dbReference type="EMBL" id="HJB09082.1"/>
    </source>
</evidence>
<dbReference type="GO" id="GO:0005829">
    <property type="term" value="C:cytosol"/>
    <property type="evidence" value="ECO:0007669"/>
    <property type="project" value="TreeGrafter"/>
</dbReference>
<dbReference type="SUPFAM" id="SSF56752">
    <property type="entry name" value="D-aminoacid aminotransferase-like PLP-dependent enzymes"/>
    <property type="match status" value="1"/>
</dbReference>
<dbReference type="Gene3D" id="3.20.10.10">
    <property type="entry name" value="D-amino Acid Aminotransferase, subunit A, domain 2"/>
    <property type="match status" value="1"/>
</dbReference>
<comment type="caution">
    <text evidence="2">The sequence shown here is derived from an EMBL/GenBank/DDBJ whole genome shotgun (WGS) entry which is preliminary data.</text>
</comment>
<reference evidence="2" key="2">
    <citation type="submission" date="2021-04" db="EMBL/GenBank/DDBJ databases">
        <authorList>
            <person name="Gilroy R."/>
        </authorList>
    </citation>
    <scope>NUCLEOTIDE SEQUENCE</scope>
    <source>
        <strain evidence="2">ChiHjej13B12-24818</strain>
    </source>
</reference>
<dbReference type="InterPro" id="IPR036038">
    <property type="entry name" value="Aminotransferase-like"/>
</dbReference>
<dbReference type="AlphaFoldDB" id="A0A9D2RNN0"/>
<comment type="similarity">
    <text evidence="1">Belongs to the class-IV pyridoxal-phosphate-dependent aminotransferase family.</text>
</comment>
<dbReference type="InterPro" id="IPR001544">
    <property type="entry name" value="Aminotrans_IV"/>
</dbReference>
<reference evidence="2" key="1">
    <citation type="journal article" date="2021" name="PeerJ">
        <title>Extensive microbial diversity within the chicken gut microbiome revealed by metagenomics and culture.</title>
        <authorList>
            <person name="Gilroy R."/>
            <person name="Ravi A."/>
            <person name="Getino M."/>
            <person name="Pursley I."/>
            <person name="Horton D.L."/>
            <person name="Alikhan N.F."/>
            <person name="Baker D."/>
            <person name="Gharbi K."/>
            <person name="Hall N."/>
            <person name="Watson M."/>
            <person name="Adriaenssens E.M."/>
            <person name="Foster-Nyarko E."/>
            <person name="Jarju S."/>
            <person name="Secka A."/>
            <person name="Antonio M."/>
            <person name="Oren A."/>
            <person name="Chaudhuri R.R."/>
            <person name="La Ragione R."/>
            <person name="Hildebrand F."/>
            <person name="Pallen M.J."/>
        </authorList>
    </citation>
    <scope>NUCLEOTIDE SEQUENCE</scope>
    <source>
        <strain evidence="2">ChiHjej13B12-24818</strain>
    </source>
</reference>
<dbReference type="InterPro" id="IPR050571">
    <property type="entry name" value="Class-IV_PLP-Dep_Aminotrnsfr"/>
</dbReference>
<dbReference type="PANTHER" id="PTHR42743">
    <property type="entry name" value="AMINO-ACID AMINOTRANSFERASE"/>
    <property type="match status" value="1"/>
</dbReference>
<evidence type="ECO:0000313" key="3">
    <source>
        <dbReference type="Proteomes" id="UP000823823"/>
    </source>
</evidence>
<keyword evidence="2" id="KW-0808">Transferase</keyword>
<dbReference type="GO" id="GO:0008483">
    <property type="term" value="F:transaminase activity"/>
    <property type="evidence" value="ECO:0007669"/>
    <property type="project" value="UniProtKB-KW"/>
</dbReference>
<evidence type="ECO:0000256" key="1">
    <source>
        <dbReference type="ARBA" id="ARBA00009320"/>
    </source>
</evidence>
<dbReference type="Proteomes" id="UP000823823">
    <property type="component" value="Unassembled WGS sequence"/>
</dbReference>
<protein>
    <submittedName>
        <fullName evidence="2">Aminotransferase class IV</fullName>
    </submittedName>
</protein>
<dbReference type="GO" id="GO:0046394">
    <property type="term" value="P:carboxylic acid biosynthetic process"/>
    <property type="evidence" value="ECO:0007669"/>
    <property type="project" value="UniProtKB-ARBA"/>
</dbReference>
<dbReference type="Pfam" id="PF01063">
    <property type="entry name" value="Aminotran_4"/>
    <property type="match status" value="1"/>
</dbReference>
<organism evidence="2 3">
    <name type="scientific">Candidatus Brachybacterium merdavium</name>
    <dbReference type="NCBI Taxonomy" id="2838513"/>
    <lineage>
        <taxon>Bacteria</taxon>
        <taxon>Bacillati</taxon>
        <taxon>Actinomycetota</taxon>
        <taxon>Actinomycetes</taxon>
        <taxon>Micrococcales</taxon>
        <taxon>Dermabacteraceae</taxon>
        <taxon>Brachybacterium</taxon>
    </lineage>
</organism>
<dbReference type="PANTHER" id="PTHR42743:SF11">
    <property type="entry name" value="AMINODEOXYCHORISMATE LYASE"/>
    <property type="match status" value="1"/>
</dbReference>
<dbReference type="Gene3D" id="3.30.470.10">
    <property type="match status" value="1"/>
</dbReference>